<feature type="compositionally biased region" description="Pro residues" evidence="1">
    <location>
        <begin position="361"/>
        <end position="371"/>
    </location>
</feature>
<geneLocation type="plasmid" evidence="3 4">
    <name>pGRT1</name>
</geneLocation>
<dbReference type="EMBL" id="HM626202">
    <property type="protein sequence ID" value="AEK25436.1"/>
    <property type="molecule type" value="Genomic_DNA"/>
</dbReference>
<dbReference type="Pfam" id="PF08708">
    <property type="entry name" value="PriCT_1"/>
    <property type="match status" value="1"/>
</dbReference>
<sequence length="408" mass="45638">MLVNNLITAASTAPAHPGYYQPASAMSRILEEASYLARCSDNKTAMRVRPREYAIRYPYMQVNRPGRVSWLVFDLDHANSLIWEEHGLPPPNFIVRNRNSGNSHLYYAIAPVCTTERAREKPILYMKAVYDSMAALLKADPDYHSGPVAKTPGHPWWITTELHNHVYDLGELAEELDLARPMPLWSKGPDMDAVSHSRHCTLFERVRFYAYSIVNAERAGGYFESFYSRVLAQCHNDNRFRTRERYNDLPLSSVRATAKSIARWTWSHYRGSGDYHRGVMELDRSLPLEERQSLAAKRTHAVRQNQTANKIRGACRQLIAKGAHLTYTAIALAAGVSRQTVAKYKAVITEAQSPSVVPLRPKQPPLPPPAAQPAGPDHGSEPIKPGVKDAVYQVPAPTGAALLPPLPD</sequence>
<dbReference type="Pfam" id="PF03090">
    <property type="entry name" value="Replicase"/>
    <property type="match status" value="1"/>
</dbReference>
<keyword evidence="3" id="KW-0614">Plasmid</keyword>
<dbReference type="AlphaFoldDB" id="G0WPG6"/>
<evidence type="ECO:0000313" key="4">
    <source>
        <dbReference type="Proteomes" id="UP000006503"/>
    </source>
</evidence>
<dbReference type="InterPro" id="IPR014820">
    <property type="entry name" value="PriCT_1"/>
</dbReference>
<dbReference type="Gene3D" id="1.10.340.50">
    <property type="match status" value="1"/>
</dbReference>
<feature type="region of interest" description="Disordered" evidence="1">
    <location>
        <begin position="353"/>
        <end position="391"/>
    </location>
</feature>
<proteinExistence type="predicted"/>
<dbReference type="InterPro" id="IPR004322">
    <property type="entry name" value="Plasmid_replicase_bac"/>
</dbReference>
<evidence type="ECO:0000313" key="3">
    <source>
        <dbReference type="EMBL" id="AEK25436.1"/>
    </source>
</evidence>
<evidence type="ECO:0000256" key="1">
    <source>
        <dbReference type="SAM" id="MobiDB-lite"/>
    </source>
</evidence>
<evidence type="ECO:0000259" key="2">
    <source>
        <dbReference type="Pfam" id="PF08708"/>
    </source>
</evidence>
<organism evidence="3 4">
    <name type="scientific">Pseudomonas putida (strain DOT-T1E)</name>
    <dbReference type="NCBI Taxonomy" id="1196325"/>
    <lineage>
        <taxon>Bacteria</taxon>
        <taxon>Pseudomonadati</taxon>
        <taxon>Pseudomonadota</taxon>
        <taxon>Gammaproteobacteria</taxon>
        <taxon>Pseudomonadales</taxon>
        <taxon>Pseudomonadaceae</taxon>
        <taxon>Pseudomonas</taxon>
    </lineage>
</organism>
<accession>G0WPG6</accession>
<feature type="domain" description="Primase C-terminal 1" evidence="2">
    <location>
        <begin position="193"/>
        <end position="266"/>
    </location>
</feature>
<reference evidence="3 4" key="1">
    <citation type="journal article" date="2011" name="Environ. Microbiol.">
        <title>The pGRT1 plasmid of Pseudomonas putida DOT-T1E encodes functions relevant for survival under harsh conditions in the environment.</title>
        <authorList>
            <person name="Molina L."/>
            <person name="Duque E."/>
            <person name="Gomez M.J."/>
            <person name="Krell T."/>
            <person name="Lacal J."/>
            <person name="Garcia-Puente A."/>
            <person name="Garcia V."/>
            <person name="Matilla M.A."/>
            <person name="Ramos J.L."/>
            <person name="Segura A."/>
        </authorList>
    </citation>
    <scope>NUCLEOTIDE SEQUENCE [LARGE SCALE GENOMIC DNA]</scope>
    <source>
        <strain evidence="3 4">DOT-T1E</strain>
        <plasmid evidence="4">Plasmid pGRT1</plasmid>
    </source>
</reference>
<name>G0WPG6_PSEPT</name>
<dbReference type="Proteomes" id="UP000006503">
    <property type="component" value="Plasmid pGRT1"/>
</dbReference>
<protein>
    <submittedName>
        <fullName evidence="3">Replication protein, RepA</fullName>
    </submittedName>
</protein>
<reference evidence="4" key="2">
    <citation type="journal article" date="2013" name="Microb. Biotechnol.">
        <title>Metabolic potential of the organic-solvent tolerant Pseudomonas putida DOT-T1E deduced from its annotated genome.</title>
        <authorList>
            <person name="Udaondo Z."/>
            <person name="Molina L."/>
            <person name="Daniels C."/>
            <person name="Gomez M.J."/>
            <person name="Molina-Henares M.A."/>
            <person name="Matilla M.A."/>
            <person name="Roca A."/>
            <person name="Fernandez M."/>
            <person name="Duque E."/>
            <person name="Segura A."/>
            <person name="Ramos J.L."/>
        </authorList>
    </citation>
    <scope>NUCLEOTIDE SEQUENCE [LARGE SCALE GENOMIC DNA]</scope>
    <source>
        <strain evidence="4">DOT-T1E</strain>
        <plasmid>Plasmid pGRT1</plasmid>
    </source>
</reference>